<evidence type="ECO:0000259" key="3">
    <source>
        <dbReference type="PROSITE" id="PS51278"/>
    </source>
</evidence>
<proteinExistence type="predicted"/>
<dbReference type="InterPro" id="IPR017932">
    <property type="entry name" value="GATase_2_dom"/>
</dbReference>
<keyword evidence="2" id="KW-0315">Glutamine amidotransferase</keyword>
<dbReference type="KEGG" id="taa:NMY3_00929"/>
<keyword evidence="5" id="KW-1185">Reference proteome</keyword>
<dbReference type="AlphaFoldDB" id="A0A654LXJ3"/>
<reference evidence="5" key="1">
    <citation type="submission" date="2015-10" db="EMBL/GenBank/DDBJ databases">
        <title>Niche specialization of a soil ammonia-oxidizing archaeon, Candidatus Nitrosocosmicus oleophilus.</title>
        <authorList>
            <person name="Jung M.-Y."/>
            <person name="Rhee S.-K."/>
        </authorList>
    </citation>
    <scope>NUCLEOTIDE SEQUENCE [LARGE SCALE GENOMIC DNA]</scope>
    <source>
        <strain evidence="5">MY3</strain>
    </source>
</reference>
<evidence type="ECO:0000256" key="1">
    <source>
        <dbReference type="ARBA" id="ARBA00022679"/>
    </source>
</evidence>
<dbReference type="Gene3D" id="3.40.50.2020">
    <property type="match status" value="1"/>
</dbReference>
<sequence length="480" mass="55539">MIRECINVKIFIVLTIKQFWILMGGIVAVCVLDENVNNEKIIYQVFRGMQLLQHRGKAVWKISSGKFEVGGYGSLPTFDTIHEKIVKQLNHPMQTTVGHLSKKKPKSKRMERINFALDGFFIDLDKLTTHPLIRNRKSEPLKQIHYIFKELLLAQKDPYKAAEFLDRHLRGNYVININNEIYVFRNSTGFKPLFLGRDENELFFMVTSENYLESFFHLKLKEINPGQLIRLSPKYGMDILTQLDKNRILMDPFEFIRESHVSSIFDNRSIYSIRKNIGNIQAQYLSNKNIDADMIFAEPDYTRPMALGLNIGFKNNGKKFEMVEGIIKDRYDDSDPMIDYSEQVSKNKLLSNGKTLKFIITPVTYDNNILSVQGTIQTGGTIIETVFYLRKARAHKIDIVVSYVPTIDGRQVGLYTQQKDLIGRKYVGKISYIDDLNKKIASELGADSVFYNSPEILAKGIGVHESQLWFPEWIRFLDYK</sequence>
<name>A0A654LXJ3_9ARCH</name>
<evidence type="ECO:0000313" key="4">
    <source>
        <dbReference type="EMBL" id="ALI35136.1"/>
    </source>
</evidence>
<dbReference type="SUPFAM" id="SSF56235">
    <property type="entry name" value="N-terminal nucleophile aminohydrolases (Ntn hydrolases)"/>
    <property type="match status" value="1"/>
</dbReference>
<dbReference type="GO" id="GO:0004044">
    <property type="term" value="F:amidophosphoribosyltransferase activity"/>
    <property type="evidence" value="ECO:0007669"/>
    <property type="project" value="UniProtKB-EC"/>
</dbReference>
<dbReference type="InterPro" id="IPR029055">
    <property type="entry name" value="Ntn_hydrolases_N"/>
</dbReference>
<accession>A0A654LXJ3</accession>
<evidence type="ECO:0000313" key="5">
    <source>
        <dbReference type="Proteomes" id="UP000058925"/>
    </source>
</evidence>
<dbReference type="EMBL" id="CP012850">
    <property type="protein sequence ID" value="ALI35136.1"/>
    <property type="molecule type" value="Genomic_DNA"/>
</dbReference>
<gene>
    <name evidence="4" type="primary">purF_1</name>
    <name evidence="4" type="ORF">NMY3_00929</name>
</gene>
<feature type="domain" description="Glutamine amidotransferase type-2" evidence="3">
    <location>
        <begin position="24"/>
        <end position="234"/>
    </location>
</feature>
<dbReference type="SUPFAM" id="SSF53271">
    <property type="entry name" value="PRTase-like"/>
    <property type="match status" value="1"/>
</dbReference>
<keyword evidence="4" id="KW-0328">Glycosyltransferase</keyword>
<dbReference type="PANTHER" id="PTHR11907">
    <property type="entry name" value="AMIDOPHOSPHORIBOSYLTRANSFERASE"/>
    <property type="match status" value="1"/>
</dbReference>
<dbReference type="Proteomes" id="UP000058925">
    <property type="component" value="Chromosome"/>
</dbReference>
<dbReference type="PROSITE" id="PS51278">
    <property type="entry name" value="GATASE_TYPE_2"/>
    <property type="match status" value="1"/>
</dbReference>
<evidence type="ECO:0000256" key="2">
    <source>
        <dbReference type="ARBA" id="ARBA00022962"/>
    </source>
</evidence>
<dbReference type="Gene3D" id="3.60.20.10">
    <property type="entry name" value="Glutamine Phosphoribosylpyrophosphate, subunit 1, domain 1"/>
    <property type="match status" value="1"/>
</dbReference>
<keyword evidence="1 4" id="KW-0808">Transferase</keyword>
<organism evidence="4 5">
    <name type="scientific">Candidatus Nitrosocosmicus oleophilus</name>
    <dbReference type="NCBI Taxonomy" id="1353260"/>
    <lineage>
        <taxon>Archaea</taxon>
        <taxon>Nitrososphaerota</taxon>
        <taxon>Nitrososphaeria</taxon>
        <taxon>Nitrososphaerales</taxon>
        <taxon>Nitrososphaeraceae</taxon>
        <taxon>Candidatus Nitrosocosmicus</taxon>
    </lineage>
</organism>
<dbReference type="GeneID" id="60421055"/>
<dbReference type="EC" id="2.4.2.14" evidence="4"/>
<dbReference type="RefSeq" id="WP_231100235.1">
    <property type="nucleotide sequence ID" value="NZ_CP012850.1"/>
</dbReference>
<dbReference type="InterPro" id="IPR029057">
    <property type="entry name" value="PRTase-like"/>
</dbReference>
<protein>
    <submittedName>
        <fullName evidence="4">Amidophosphoribosyltransferase</fullName>
        <ecNumber evidence="4">2.4.2.14</ecNumber>
    </submittedName>
</protein>